<evidence type="ECO:0000313" key="1">
    <source>
        <dbReference type="Proteomes" id="UP000095287"/>
    </source>
</evidence>
<keyword evidence="1" id="KW-1185">Reference proteome</keyword>
<name>A0A1I8AG69_9BILA</name>
<sequence>MQTLGSITRSYCSPLAVFTFVSPVACTSSDIISHSPQQEMSPDGRSLRVALIEREYRQEMITRHGPPWILRNDAPAN</sequence>
<dbReference type="Proteomes" id="UP000095287">
    <property type="component" value="Unplaced"/>
</dbReference>
<organism evidence="1 2">
    <name type="scientific">Steinernema glaseri</name>
    <dbReference type="NCBI Taxonomy" id="37863"/>
    <lineage>
        <taxon>Eukaryota</taxon>
        <taxon>Metazoa</taxon>
        <taxon>Ecdysozoa</taxon>
        <taxon>Nematoda</taxon>
        <taxon>Chromadorea</taxon>
        <taxon>Rhabditida</taxon>
        <taxon>Tylenchina</taxon>
        <taxon>Panagrolaimomorpha</taxon>
        <taxon>Strongyloidoidea</taxon>
        <taxon>Steinernematidae</taxon>
        <taxon>Steinernema</taxon>
    </lineage>
</organism>
<proteinExistence type="predicted"/>
<accession>A0A1I8AG69</accession>
<reference evidence="2" key="1">
    <citation type="submission" date="2016-11" db="UniProtKB">
        <authorList>
            <consortium name="WormBaseParasite"/>
        </authorList>
    </citation>
    <scope>IDENTIFICATION</scope>
</reference>
<evidence type="ECO:0000313" key="2">
    <source>
        <dbReference type="WBParaSite" id="L893_g5277.t1"/>
    </source>
</evidence>
<dbReference type="AlphaFoldDB" id="A0A1I8AG69"/>
<dbReference type="WBParaSite" id="L893_g5277.t1">
    <property type="protein sequence ID" value="L893_g5277.t1"/>
    <property type="gene ID" value="L893_g5277"/>
</dbReference>
<protein>
    <submittedName>
        <fullName evidence="2">Secreted protein</fullName>
    </submittedName>
</protein>